<comment type="caution">
    <text evidence="2">The sequence shown here is derived from an EMBL/GenBank/DDBJ whole genome shotgun (WGS) entry which is preliminary data.</text>
</comment>
<dbReference type="Proteomes" id="UP001178148">
    <property type="component" value="Unassembled WGS sequence"/>
</dbReference>
<feature type="transmembrane region" description="Helical" evidence="1">
    <location>
        <begin position="84"/>
        <end position="104"/>
    </location>
</feature>
<dbReference type="PIRSF" id="PIRSF004923">
    <property type="entry name" value="RseC"/>
    <property type="match status" value="1"/>
</dbReference>
<proteinExistence type="predicted"/>
<organism evidence="2 3">
    <name type="scientific">Candidatus Endonucleibacter bathymodioli</name>
    <dbReference type="NCBI Taxonomy" id="539814"/>
    <lineage>
        <taxon>Bacteria</taxon>
        <taxon>Pseudomonadati</taxon>
        <taxon>Pseudomonadota</taxon>
        <taxon>Gammaproteobacteria</taxon>
        <taxon>Oceanospirillales</taxon>
        <taxon>Endozoicomonadaceae</taxon>
        <taxon>Candidatus Endonucleibacter</taxon>
    </lineage>
</organism>
<dbReference type="InterPro" id="IPR026268">
    <property type="entry name" value="RseC"/>
</dbReference>
<dbReference type="EMBL" id="JASXSV010000001">
    <property type="protein sequence ID" value="MDP0587682.1"/>
    <property type="molecule type" value="Genomic_DNA"/>
</dbReference>
<protein>
    <submittedName>
        <fullName evidence="2">SoxR reducing system RseC family protein</fullName>
    </submittedName>
</protein>
<name>A0AA90SC67_9GAMM</name>
<dbReference type="Pfam" id="PF04246">
    <property type="entry name" value="RseC_MucC"/>
    <property type="match status" value="1"/>
</dbReference>
<evidence type="ECO:0000313" key="2">
    <source>
        <dbReference type="EMBL" id="MDP0587682.1"/>
    </source>
</evidence>
<dbReference type="PANTHER" id="PTHR35867">
    <property type="entry name" value="PROTEIN RSEC"/>
    <property type="match status" value="1"/>
</dbReference>
<evidence type="ECO:0000313" key="3">
    <source>
        <dbReference type="Proteomes" id="UP001178148"/>
    </source>
</evidence>
<dbReference type="PANTHER" id="PTHR35867:SF1">
    <property type="entry name" value="PROTEIN RSEC"/>
    <property type="match status" value="1"/>
</dbReference>
<dbReference type="InterPro" id="IPR007359">
    <property type="entry name" value="SigmaE_reg_RseC_MucC"/>
</dbReference>
<gene>
    <name evidence="2" type="ORF">QS748_00085</name>
</gene>
<dbReference type="AlphaFoldDB" id="A0AA90SC67"/>
<accession>A0AA90SC67</accession>
<keyword evidence="3" id="KW-1185">Reference proteome</keyword>
<feature type="transmembrane region" description="Helical" evidence="1">
    <location>
        <begin position="110"/>
        <end position="129"/>
    </location>
</feature>
<keyword evidence="1" id="KW-0812">Transmembrane</keyword>
<reference evidence="2 3" key="1">
    <citation type="journal article" date="2023" name="bioRxiv">
        <title>An intranuclear bacterial parasite of deep-sea mussels expresses apoptosis inhibitors acquired from its host.</title>
        <authorList>
            <person name="Gonzalez Porras M.A."/>
            <person name="Assie A."/>
            <person name="Tietjen M."/>
            <person name="Violette M."/>
            <person name="Kleiner M."/>
            <person name="Gruber-Vodicka H."/>
            <person name="Dubilier N."/>
            <person name="Leisch N."/>
        </authorList>
    </citation>
    <scope>NUCLEOTIDE SEQUENCE [LARGE SCALE GENOMIC DNA]</scope>
    <source>
        <strain evidence="2">IAP13</strain>
    </source>
</reference>
<evidence type="ECO:0000256" key="1">
    <source>
        <dbReference type="SAM" id="Phobius"/>
    </source>
</evidence>
<sequence>MMEELGVVVMVDGRSVWFEIQKKTTCLGCKIGSGCGQRLTEAYLSQSRSLSLHGYIESESSLRLVEGDRVNIGVHDRALLKACALVYLLPLVFVMSAIGLSAFFQFNDAISVLASVTGLLISFLVVRLLDREVASMCDVRVIDLVSASHEAQKKGLVTLKAM</sequence>
<keyword evidence="1" id="KW-0472">Membrane</keyword>
<keyword evidence="1" id="KW-1133">Transmembrane helix</keyword>